<dbReference type="PANTHER" id="PTHR47469:SF2">
    <property type="entry name" value="OS06G0597600 PROTEIN"/>
    <property type="match status" value="1"/>
</dbReference>
<accession>A0A9Q8Z543</accession>
<dbReference type="Gene3D" id="3.30.9.60">
    <property type="match status" value="1"/>
</dbReference>
<keyword evidence="7" id="KW-1185">Reference proteome</keyword>
<dbReference type="VEuPathDB" id="FungiDB:yc1106_02308"/>
<dbReference type="GO" id="GO:0071949">
    <property type="term" value="F:FAD binding"/>
    <property type="evidence" value="ECO:0007669"/>
    <property type="project" value="InterPro"/>
</dbReference>
<dbReference type="Pfam" id="PF22607">
    <property type="entry name" value="FAD_binding-like"/>
    <property type="match status" value="1"/>
</dbReference>
<dbReference type="Proteomes" id="UP001056012">
    <property type="component" value="Chromosome 2"/>
</dbReference>
<evidence type="ECO:0000256" key="1">
    <source>
        <dbReference type="ARBA" id="ARBA00022630"/>
    </source>
</evidence>
<dbReference type="InterPro" id="IPR053212">
    <property type="entry name" value="DHP_3-monooxygenase"/>
</dbReference>
<proteinExistence type="predicted"/>
<dbReference type="SUPFAM" id="SSF51905">
    <property type="entry name" value="FAD/NAD(P)-binding domain"/>
    <property type="match status" value="1"/>
</dbReference>
<gene>
    <name evidence="6" type="ORF">yc1106_02308</name>
</gene>
<dbReference type="PANTHER" id="PTHR47469">
    <property type="entry name" value="MONOOXYGENASE-LIKE"/>
    <property type="match status" value="1"/>
</dbReference>
<feature type="domain" description="2,6-dihydroxypyridine 3-monooxygenase substrate binding" evidence="5">
    <location>
        <begin position="193"/>
        <end position="321"/>
    </location>
</feature>
<dbReference type="Gene3D" id="3.50.50.60">
    <property type="entry name" value="FAD/NAD(P)-binding domain"/>
    <property type="match status" value="1"/>
</dbReference>
<dbReference type="SUPFAM" id="SSF54373">
    <property type="entry name" value="FAD-linked reductases, C-terminal domain"/>
    <property type="match status" value="1"/>
</dbReference>
<sequence length="425" mass="47496">MANLGEKKMLDVVIIGGSLAGLMNGIMLKRMGHNVRILEQDPSSVRSSEAAGIRAGPQAAEYFKRFDLIEDSWSISCPGIQFIKSDSSVQRFIDFPMVMTGWSTLYYRLRANFDGFKSDYCPKPPSHSDMDGQAIYDAGKRVTNIVGDEKSISIVVENVTDGTKDTLTPDLVIAADGSASRMRDIVCKVKRPYEGYVAWRGSVVESEVSEETRKTCGDRFTVFKMKRNYILVYIIPGSNGSLKPGERLLNFVWYYNVSEGTQEFEDIMTDKDGHRHRYTIPPGAMAPAAWERQKAYARSVLPAPFVELIEKTNRPFISTVSEAQMPKASFFGGELLFVGDALSQFRPHIALSANQAAMNALLLEKVILGELTIEQWEKKVLHYGNEKRLLSRVVGTYAQFGGIKWLAAILVFGWTVATQFITSKF</sequence>
<dbReference type="InterPro" id="IPR002938">
    <property type="entry name" value="FAD-bd"/>
</dbReference>
<name>A0A9Q8Z543_CURCL</name>
<reference evidence="6" key="1">
    <citation type="submission" date="2021-12" db="EMBL/GenBank/DDBJ databases">
        <title>Curvularia clavata genome.</title>
        <authorList>
            <person name="Cao Y."/>
        </authorList>
    </citation>
    <scope>NUCLEOTIDE SEQUENCE</scope>
    <source>
        <strain evidence="6">Yc1106</strain>
    </source>
</reference>
<dbReference type="AlphaFoldDB" id="A0A9Q8Z543"/>
<keyword evidence="3" id="KW-0560">Oxidoreductase</keyword>
<evidence type="ECO:0000313" key="6">
    <source>
        <dbReference type="EMBL" id="USP75034.1"/>
    </source>
</evidence>
<evidence type="ECO:0000259" key="4">
    <source>
        <dbReference type="Pfam" id="PF01494"/>
    </source>
</evidence>
<dbReference type="OrthoDB" id="16820at2759"/>
<dbReference type="PRINTS" id="PR00420">
    <property type="entry name" value="RNGMNOXGNASE"/>
</dbReference>
<keyword evidence="2" id="KW-0274">FAD</keyword>
<dbReference type="EMBL" id="CP089275">
    <property type="protein sequence ID" value="USP75034.1"/>
    <property type="molecule type" value="Genomic_DNA"/>
</dbReference>
<dbReference type="GO" id="GO:0016491">
    <property type="term" value="F:oxidoreductase activity"/>
    <property type="evidence" value="ECO:0007669"/>
    <property type="project" value="UniProtKB-KW"/>
</dbReference>
<evidence type="ECO:0000256" key="2">
    <source>
        <dbReference type="ARBA" id="ARBA00022827"/>
    </source>
</evidence>
<keyword evidence="1" id="KW-0285">Flavoprotein</keyword>
<dbReference type="InterPro" id="IPR054707">
    <property type="entry name" value="DhpH_subs-bd"/>
</dbReference>
<evidence type="ECO:0000256" key="3">
    <source>
        <dbReference type="ARBA" id="ARBA00023002"/>
    </source>
</evidence>
<protein>
    <submittedName>
        <fullName evidence="6">FAD/NAD(P)-binding domain-containing protein</fullName>
    </submittedName>
</protein>
<evidence type="ECO:0000313" key="7">
    <source>
        <dbReference type="Proteomes" id="UP001056012"/>
    </source>
</evidence>
<dbReference type="InterPro" id="IPR036188">
    <property type="entry name" value="FAD/NAD-bd_sf"/>
</dbReference>
<evidence type="ECO:0000259" key="5">
    <source>
        <dbReference type="Pfam" id="PF22607"/>
    </source>
</evidence>
<organism evidence="6 7">
    <name type="scientific">Curvularia clavata</name>
    <dbReference type="NCBI Taxonomy" id="95742"/>
    <lineage>
        <taxon>Eukaryota</taxon>
        <taxon>Fungi</taxon>
        <taxon>Dikarya</taxon>
        <taxon>Ascomycota</taxon>
        <taxon>Pezizomycotina</taxon>
        <taxon>Dothideomycetes</taxon>
        <taxon>Pleosporomycetidae</taxon>
        <taxon>Pleosporales</taxon>
        <taxon>Pleosporineae</taxon>
        <taxon>Pleosporaceae</taxon>
        <taxon>Curvularia</taxon>
    </lineage>
</organism>
<feature type="domain" description="FAD-binding" evidence="4">
    <location>
        <begin position="10"/>
        <end position="54"/>
    </location>
</feature>
<dbReference type="Pfam" id="PF01494">
    <property type="entry name" value="FAD_binding_3"/>
    <property type="match status" value="1"/>
</dbReference>